<sequence length="28" mass="3502">LEVNFMVVEEVKMVREKEMEFHEMEVME</sequence>
<organism evidence="1">
    <name type="scientific">Tanacetum cinerariifolium</name>
    <name type="common">Dalmatian daisy</name>
    <name type="synonym">Chrysanthemum cinerariifolium</name>
    <dbReference type="NCBI Taxonomy" id="118510"/>
    <lineage>
        <taxon>Eukaryota</taxon>
        <taxon>Viridiplantae</taxon>
        <taxon>Streptophyta</taxon>
        <taxon>Embryophyta</taxon>
        <taxon>Tracheophyta</taxon>
        <taxon>Spermatophyta</taxon>
        <taxon>Magnoliopsida</taxon>
        <taxon>eudicotyledons</taxon>
        <taxon>Gunneridae</taxon>
        <taxon>Pentapetalae</taxon>
        <taxon>asterids</taxon>
        <taxon>campanulids</taxon>
        <taxon>Asterales</taxon>
        <taxon>Asteraceae</taxon>
        <taxon>Asteroideae</taxon>
        <taxon>Anthemideae</taxon>
        <taxon>Anthemidinae</taxon>
        <taxon>Tanacetum</taxon>
    </lineage>
</organism>
<gene>
    <name evidence="1" type="ORF">Tci_919509</name>
</gene>
<feature type="non-terminal residue" evidence="1">
    <location>
        <position position="1"/>
    </location>
</feature>
<reference evidence="1" key="1">
    <citation type="journal article" date="2019" name="Sci. Rep.">
        <title>Draft genome of Tanacetum cinerariifolium, the natural source of mosquito coil.</title>
        <authorList>
            <person name="Yamashiro T."/>
            <person name="Shiraishi A."/>
            <person name="Satake H."/>
            <person name="Nakayama K."/>
        </authorList>
    </citation>
    <scope>NUCLEOTIDE SEQUENCE</scope>
</reference>
<protein>
    <submittedName>
        <fullName evidence="1">Uncharacterized protein</fullName>
    </submittedName>
</protein>
<comment type="caution">
    <text evidence="1">The sequence shown here is derived from an EMBL/GenBank/DDBJ whole genome shotgun (WGS) entry which is preliminary data.</text>
</comment>
<proteinExistence type="predicted"/>
<dbReference type="EMBL" id="BKCJ011701720">
    <property type="protein sequence ID" value="GFD47540.1"/>
    <property type="molecule type" value="Genomic_DNA"/>
</dbReference>
<evidence type="ECO:0000313" key="1">
    <source>
        <dbReference type="EMBL" id="GFD47540.1"/>
    </source>
</evidence>
<accession>A0A699WMS7</accession>
<name>A0A699WMS7_TANCI</name>
<dbReference type="AlphaFoldDB" id="A0A699WMS7"/>